<dbReference type="InterPro" id="IPR029753">
    <property type="entry name" value="D-isomer_DH_CS"/>
</dbReference>
<dbReference type="InterPro" id="IPR029752">
    <property type="entry name" value="D-isomer_DH_CS1"/>
</dbReference>
<dbReference type="InterPro" id="IPR036291">
    <property type="entry name" value="NAD(P)-bd_dom_sf"/>
</dbReference>
<dbReference type="AlphaFoldDB" id="A0A382HKB0"/>
<keyword evidence="2" id="KW-0560">Oxidoreductase</keyword>
<sequence>MGLYYRTAADKVDGPATPFNPLSVETTFMSDSVRILVPGDDPPQIAGSPQLDRLQSYGEVVIHADRPASKQDQIQRAAGCQVVINSRGSVTWRDEELRALPDLRMITTCSIGTDMIDLKTAAELGIVVSNQPGRTAPVVAEHMFGLLFTVAKRAAFQTAEIREQRWTRRMNLGVQGKTLGIVGTGNIGAEMARLGRAMGMDVIAWTFNPTPERASQLGVRFVDTLSELLQQSDYISLHVALTEDTRGLIGQQELAVMKDDAVLLNGARGPVVDLDALADSLQKGQLAGAGLDVFPDEPFVEAHPIS</sequence>
<proteinExistence type="inferred from homology"/>
<evidence type="ECO:0000259" key="4">
    <source>
        <dbReference type="Pfam" id="PF02826"/>
    </source>
</evidence>
<feature type="non-terminal residue" evidence="5">
    <location>
        <position position="306"/>
    </location>
</feature>
<keyword evidence="3" id="KW-0520">NAD</keyword>
<feature type="domain" description="D-isomer specific 2-hydroxyacid dehydrogenase NAD-binding" evidence="4">
    <location>
        <begin position="144"/>
        <end position="305"/>
    </location>
</feature>
<comment type="similarity">
    <text evidence="1">Belongs to the D-isomer specific 2-hydroxyacid dehydrogenase family.</text>
</comment>
<dbReference type="GO" id="GO:0051287">
    <property type="term" value="F:NAD binding"/>
    <property type="evidence" value="ECO:0007669"/>
    <property type="project" value="InterPro"/>
</dbReference>
<evidence type="ECO:0000256" key="3">
    <source>
        <dbReference type="ARBA" id="ARBA00023027"/>
    </source>
</evidence>
<dbReference type="PROSITE" id="PS00065">
    <property type="entry name" value="D_2_HYDROXYACID_DH_1"/>
    <property type="match status" value="1"/>
</dbReference>
<evidence type="ECO:0000313" key="5">
    <source>
        <dbReference type="EMBL" id="SVB87748.1"/>
    </source>
</evidence>
<dbReference type="EMBL" id="UINC01061797">
    <property type="protein sequence ID" value="SVB87748.1"/>
    <property type="molecule type" value="Genomic_DNA"/>
</dbReference>
<dbReference type="GO" id="GO:0016616">
    <property type="term" value="F:oxidoreductase activity, acting on the CH-OH group of donors, NAD or NADP as acceptor"/>
    <property type="evidence" value="ECO:0007669"/>
    <property type="project" value="InterPro"/>
</dbReference>
<dbReference type="InterPro" id="IPR006140">
    <property type="entry name" value="D-isomer_DH_NAD-bd"/>
</dbReference>
<reference evidence="5" key="1">
    <citation type="submission" date="2018-05" db="EMBL/GenBank/DDBJ databases">
        <authorList>
            <person name="Lanie J.A."/>
            <person name="Ng W.-L."/>
            <person name="Kazmierczak K.M."/>
            <person name="Andrzejewski T.M."/>
            <person name="Davidsen T.M."/>
            <person name="Wayne K.J."/>
            <person name="Tettelin H."/>
            <person name="Glass J.I."/>
            <person name="Rusch D."/>
            <person name="Podicherti R."/>
            <person name="Tsui H.-C.T."/>
            <person name="Winkler M.E."/>
        </authorList>
    </citation>
    <scope>NUCLEOTIDE SEQUENCE</scope>
</reference>
<dbReference type="Pfam" id="PF02826">
    <property type="entry name" value="2-Hacid_dh_C"/>
    <property type="match status" value="1"/>
</dbReference>
<dbReference type="SUPFAM" id="SSF51735">
    <property type="entry name" value="NAD(P)-binding Rossmann-fold domains"/>
    <property type="match status" value="1"/>
</dbReference>
<dbReference type="PROSITE" id="PS00671">
    <property type="entry name" value="D_2_HYDROXYACID_DH_3"/>
    <property type="match status" value="1"/>
</dbReference>
<evidence type="ECO:0000256" key="1">
    <source>
        <dbReference type="ARBA" id="ARBA00005854"/>
    </source>
</evidence>
<name>A0A382HKB0_9ZZZZ</name>
<dbReference type="PANTHER" id="PTHR42789:SF1">
    <property type="entry name" value="D-ISOMER SPECIFIC 2-HYDROXYACID DEHYDROGENASE FAMILY PROTEIN (AFU_ORTHOLOGUE AFUA_6G10090)"/>
    <property type="match status" value="1"/>
</dbReference>
<dbReference type="SUPFAM" id="SSF52283">
    <property type="entry name" value="Formate/glycerate dehydrogenase catalytic domain-like"/>
    <property type="match status" value="1"/>
</dbReference>
<evidence type="ECO:0000256" key="2">
    <source>
        <dbReference type="ARBA" id="ARBA00023002"/>
    </source>
</evidence>
<organism evidence="5">
    <name type="scientific">marine metagenome</name>
    <dbReference type="NCBI Taxonomy" id="408172"/>
    <lineage>
        <taxon>unclassified sequences</taxon>
        <taxon>metagenomes</taxon>
        <taxon>ecological metagenomes</taxon>
    </lineage>
</organism>
<dbReference type="Gene3D" id="3.40.50.720">
    <property type="entry name" value="NAD(P)-binding Rossmann-like Domain"/>
    <property type="match status" value="2"/>
</dbReference>
<gene>
    <name evidence="5" type="ORF">METZ01_LOCUS240602</name>
</gene>
<protein>
    <recommendedName>
        <fullName evidence="4">D-isomer specific 2-hydroxyacid dehydrogenase NAD-binding domain-containing protein</fullName>
    </recommendedName>
</protein>
<dbReference type="InterPro" id="IPR050857">
    <property type="entry name" value="D-2-hydroxyacid_DH"/>
</dbReference>
<dbReference type="PANTHER" id="PTHR42789">
    <property type="entry name" value="D-ISOMER SPECIFIC 2-HYDROXYACID DEHYDROGENASE FAMILY PROTEIN (AFU_ORTHOLOGUE AFUA_6G10090)"/>
    <property type="match status" value="1"/>
</dbReference>
<accession>A0A382HKB0</accession>